<dbReference type="Proteomes" id="UP000076842">
    <property type="component" value="Unassembled WGS sequence"/>
</dbReference>
<evidence type="ECO:0000313" key="3">
    <source>
        <dbReference type="Proteomes" id="UP000076842"/>
    </source>
</evidence>
<dbReference type="AlphaFoldDB" id="A0A165DCS4"/>
<evidence type="ECO:0000256" key="1">
    <source>
        <dbReference type="SAM" id="MobiDB-lite"/>
    </source>
</evidence>
<name>A0A165DCS4_9BASI</name>
<reference evidence="2 3" key="1">
    <citation type="journal article" date="2016" name="Mol. Biol. Evol.">
        <title>Comparative Genomics of Early-Diverging Mushroom-Forming Fungi Provides Insights into the Origins of Lignocellulose Decay Capabilities.</title>
        <authorList>
            <person name="Nagy L.G."/>
            <person name="Riley R."/>
            <person name="Tritt A."/>
            <person name="Adam C."/>
            <person name="Daum C."/>
            <person name="Floudas D."/>
            <person name="Sun H."/>
            <person name="Yadav J.S."/>
            <person name="Pangilinan J."/>
            <person name="Larsson K.H."/>
            <person name="Matsuura K."/>
            <person name="Barry K."/>
            <person name="Labutti K."/>
            <person name="Kuo R."/>
            <person name="Ohm R.A."/>
            <person name="Bhattacharya S.S."/>
            <person name="Shirouzu T."/>
            <person name="Yoshinaga Y."/>
            <person name="Martin F.M."/>
            <person name="Grigoriev I.V."/>
            <person name="Hibbett D.S."/>
        </authorList>
    </citation>
    <scope>NUCLEOTIDE SEQUENCE [LARGE SCALE GENOMIC DNA]</scope>
    <source>
        <strain evidence="2 3">HHB12733</strain>
    </source>
</reference>
<dbReference type="InParanoid" id="A0A165DCS4"/>
<sequence>MITLRFTHNTCFSAHRTLSAHHNRLDAPKLLVPQLSSLIKASWVRVPPSRPLLIQPRRTSRLPPDHHPSANRTKPLYMTSPVSIHSTFLLPHVPDDHHPNAAVFSAYHMRNDDDQLDHGQCSMSTRMRIFAWLNSRSASGSIQFWILMHVSHAL</sequence>
<dbReference type="EMBL" id="KV424063">
    <property type="protein sequence ID" value="KZT52526.1"/>
    <property type="molecule type" value="Genomic_DNA"/>
</dbReference>
<accession>A0A165DCS4</accession>
<evidence type="ECO:0000313" key="2">
    <source>
        <dbReference type="EMBL" id="KZT52526.1"/>
    </source>
</evidence>
<gene>
    <name evidence="2" type="ORF">CALCODRAFT_86704</name>
</gene>
<proteinExistence type="predicted"/>
<organism evidence="2 3">
    <name type="scientific">Calocera cornea HHB12733</name>
    <dbReference type="NCBI Taxonomy" id="1353952"/>
    <lineage>
        <taxon>Eukaryota</taxon>
        <taxon>Fungi</taxon>
        <taxon>Dikarya</taxon>
        <taxon>Basidiomycota</taxon>
        <taxon>Agaricomycotina</taxon>
        <taxon>Dacrymycetes</taxon>
        <taxon>Dacrymycetales</taxon>
        <taxon>Dacrymycetaceae</taxon>
        <taxon>Calocera</taxon>
    </lineage>
</organism>
<protein>
    <submittedName>
        <fullName evidence="2">Uncharacterized protein</fullName>
    </submittedName>
</protein>
<feature type="region of interest" description="Disordered" evidence="1">
    <location>
        <begin position="56"/>
        <end position="76"/>
    </location>
</feature>
<keyword evidence="3" id="KW-1185">Reference proteome</keyword>